<evidence type="ECO:0000313" key="2">
    <source>
        <dbReference type="EMBL" id="RZU39209.1"/>
    </source>
</evidence>
<dbReference type="InterPro" id="IPR000845">
    <property type="entry name" value="Nucleoside_phosphorylase_d"/>
</dbReference>
<dbReference type="GO" id="GO:0005829">
    <property type="term" value="C:cytosol"/>
    <property type="evidence" value="ECO:0007669"/>
    <property type="project" value="TreeGrafter"/>
</dbReference>
<dbReference type="GO" id="GO:0008930">
    <property type="term" value="F:methylthioadenosine nucleosidase activity"/>
    <property type="evidence" value="ECO:0007669"/>
    <property type="project" value="TreeGrafter"/>
</dbReference>
<dbReference type="PANTHER" id="PTHR46832:SF1">
    <property type="entry name" value="5'-METHYLTHIOADENOSINE_S-ADENOSYLHOMOCYSTEINE NUCLEOSIDASE"/>
    <property type="match status" value="1"/>
</dbReference>
<gene>
    <name evidence="2" type="ORF">BDD14_0560</name>
</gene>
<dbReference type="PANTHER" id="PTHR46832">
    <property type="entry name" value="5'-METHYLTHIOADENOSINE/S-ADENOSYLHOMOCYSTEINE NUCLEOSIDASE"/>
    <property type="match status" value="1"/>
</dbReference>
<organism evidence="2 3">
    <name type="scientific">Edaphobacter modestus</name>
    <dbReference type="NCBI Taxonomy" id="388466"/>
    <lineage>
        <taxon>Bacteria</taxon>
        <taxon>Pseudomonadati</taxon>
        <taxon>Acidobacteriota</taxon>
        <taxon>Terriglobia</taxon>
        <taxon>Terriglobales</taxon>
        <taxon>Acidobacteriaceae</taxon>
        <taxon>Edaphobacter</taxon>
    </lineage>
</organism>
<reference evidence="2 3" key="1">
    <citation type="submission" date="2019-02" db="EMBL/GenBank/DDBJ databases">
        <title>Genomic Encyclopedia of Archaeal and Bacterial Type Strains, Phase II (KMG-II): from individual species to whole genera.</title>
        <authorList>
            <person name="Goeker M."/>
        </authorList>
    </citation>
    <scope>NUCLEOTIDE SEQUENCE [LARGE SCALE GENOMIC DNA]</scope>
    <source>
        <strain evidence="2 3">DSM 18101</strain>
    </source>
</reference>
<dbReference type="Pfam" id="PF01048">
    <property type="entry name" value="PNP_UDP_1"/>
    <property type="match status" value="2"/>
</dbReference>
<evidence type="ECO:0000313" key="3">
    <source>
        <dbReference type="Proteomes" id="UP000292958"/>
    </source>
</evidence>
<dbReference type="EMBL" id="SHKW01000001">
    <property type="protein sequence ID" value="RZU39209.1"/>
    <property type="molecule type" value="Genomic_DNA"/>
</dbReference>
<evidence type="ECO:0000259" key="1">
    <source>
        <dbReference type="Pfam" id="PF01048"/>
    </source>
</evidence>
<dbReference type="GO" id="GO:0019284">
    <property type="term" value="P:L-methionine salvage from S-adenosylmethionine"/>
    <property type="evidence" value="ECO:0007669"/>
    <property type="project" value="TreeGrafter"/>
</dbReference>
<feature type="domain" description="Nucleoside phosphorylase" evidence="1">
    <location>
        <begin position="120"/>
        <end position="167"/>
    </location>
</feature>
<dbReference type="Gene3D" id="3.40.50.1580">
    <property type="entry name" value="Nucleoside phosphorylase domain"/>
    <property type="match status" value="1"/>
</dbReference>
<dbReference type="OrthoDB" id="5451816at2"/>
<dbReference type="AlphaFoldDB" id="A0A4Q7YQW0"/>
<protein>
    <submittedName>
        <fullName evidence="2">Adenosylhomocysteine nucleosidase</fullName>
    </submittedName>
</protein>
<dbReference type="InterPro" id="IPR035994">
    <property type="entry name" value="Nucleoside_phosphorylase_sf"/>
</dbReference>
<name>A0A4Q7YQW0_9BACT</name>
<feature type="domain" description="Nucleoside phosphorylase" evidence="1">
    <location>
        <begin position="2"/>
        <end position="103"/>
    </location>
</feature>
<dbReference type="RefSeq" id="WP_130417453.1">
    <property type="nucleotide sequence ID" value="NZ_SHKW01000001.1"/>
</dbReference>
<comment type="caution">
    <text evidence="2">The sequence shown here is derived from an EMBL/GenBank/DDBJ whole genome shotgun (WGS) entry which is preliminary data.</text>
</comment>
<dbReference type="GO" id="GO:0008782">
    <property type="term" value="F:adenosylhomocysteine nucleosidase activity"/>
    <property type="evidence" value="ECO:0007669"/>
    <property type="project" value="TreeGrafter"/>
</dbReference>
<proteinExistence type="predicted"/>
<dbReference type="Proteomes" id="UP000292958">
    <property type="component" value="Unassembled WGS sequence"/>
</dbReference>
<sequence length="238" mass="25818">MRVGIIAALPGELKPLVRNWERYRSGVKGLSVWRTTREEDELIAVCGGMGANAALRAFTAAEFLGALDLVLSVGWAGALAPEMKTGDCYIPSEVIDAQTGERFLLTEGKRKLRLVTTPRVADTEEKRRLSESYGAALVDMEAATVARLAQIRGVPFCCFKAVSDAPDAKLPDLNGVIDTQGQMQMLPFLAYVAVRPGFWGSLLELGKNSSVAARAIAENVNRFLMEKDVERTNQTGAV</sequence>
<dbReference type="GO" id="GO:0009116">
    <property type="term" value="P:nucleoside metabolic process"/>
    <property type="evidence" value="ECO:0007669"/>
    <property type="project" value="InterPro"/>
</dbReference>
<keyword evidence="3" id="KW-1185">Reference proteome</keyword>
<dbReference type="SUPFAM" id="SSF53167">
    <property type="entry name" value="Purine and uridine phosphorylases"/>
    <property type="match status" value="1"/>
</dbReference>
<accession>A0A4Q7YQW0</accession>